<dbReference type="InterPro" id="IPR058240">
    <property type="entry name" value="rSAM_sf"/>
</dbReference>
<dbReference type="GO" id="GO:0003824">
    <property type="term" value="F:catalytic activity"/>
    <property type="evidence" value="ECO:0007669"/>
    <property type="project" value="InterPro"/>
</dbReference>
<accession>A0A0F9HMV3</accession>
<gene>
    <name evidence="6" type="ORF">LCGC14_1978920</name>
</gene>
<evidence type="ECO:0000259" key="5">
    <source>
        <dbReference type="PROSITE" id="PS51918"/>
    </source>
</evidence>
<name>A0A0F9HMV3_9ZZZZ</name>
<dbReference type="PANTHER" id="PTHR11228">
    <property type="entry name" value="RADICAL SAM DOMAIN PROTEIN"/>
    <property type="match status" value="1"/>
</dbReference>
<dbReference type="Gene3D" id="3.20.20.70">
    <property type="entry name" value="Aldolase class I"/>
    <property type="match status" value="1"/>
</dbReference>
<evidence type="ECO:0000313" key="6">
    <source>
        <dbReference type="EMBL" id="KKL83025.1"/>
    </source>
</evidence>
<comment type="caution">
    <text evidence="6">The sequence shown here is derived from an EMBL/GenBank/DDBJ whole genome shotgun (WGS) entry which is preliminary data.</text>
</comment>
<reference evidence="6" key="1">
    <citation type="journal article" date="2015" name="Nature">
        <title>Complex archaea that bridge the gap between prokaryotes and eukaryotes.</title>
        <authorList>
            <person name="Spang A."/>
            <person name="Saw J.H."/>
            <person name="Jorgensen S.L."/>
            <person name="Zaremba-Niedzwiedzka K."/>
            <person name="Martijn J."/>
            <person name="Lind A.E."/>
            <person name="van Eijk R."/>
            <person name="Schleper C."/>
            <person name="Guy L."/>
            <person name="Ettema T.J."/>
        </authorList>
    </citation>
    <scope>NUCLEOTIDE SEQUENCE</scope>
</reference>
<keyword evidence="2" id="KW-0479">Metal-binding</keyword>
<sequence>MEHELISKQIKRKKKQQIAELALAAKNAKERNGKPFIFHFLTTLKCNCDCETCLWKNNTKKDELTLEEIKRIYLEAKEAGFLVTILWGGEPLIRKDITEIIKFVKRELKFTIVGIVTNGWFLPDKIKEFGDDIDFILISLDSPIPEEHDQIRALPGLYDKIMDSVTIVKESYPLISLQFSFSISKYNINRVEEMIFLSDKIGIPVAFNVINTVRHYSHGDVDEKGIHSANDNDINKAFEIILDAKKNGSKILNSEMYLNHFIGGKKQYFLNLLNSLKRARNVIAVILPQ</sequence>
<dbReference type="SFLD" id="SFLDG01067">
    <property type="entry name" value="SPASM/twitch_domain_containing"/>
    <property type="match status" value="1"/>
</dbReference>
<evidence type="ECO:0000256" key="4">
    <source>
        <dbReference type="ARBA" id="ARBA00023014"/>
    </source>
</evidence>
<proteinExistence type="predicted"/>
<dbReference type="InterPro" id="IPR050377">
    <property type="entry name" value="Radical_SAM_PqqE_MftC-like"/>
</dbReference>
<protein>
    <recommendedName>
        <fullName evidence="5">Radical SAM core domain-containing protein</fullName>
    </recommendedName>
</protein>
<dbReference type="PANTHER" id="PTHR11228:SF7">
    <property type="entry name" value="PQQA PEPTIDE CYCLASE"/>
    <property type="match status" value="1"/>
</dbReference>
<dbReference type="InterPro" id="IPR013785">
    <property type="entry name" value="Aldolase_TIM"/>
</dbReference>
<evidence type="ECO:0000256" key="1">
    <source>
        <dbReference type="ARBA" id="ARBA00022691"/>
    </source>
</evidence>
<dbReference type="AlphaFoldDB" id="A0A0F9HMV3"/>
<keyword evidence="3" id="KW-0408">Iron</keyword>
<dbReference type="InterPro" id="IPR007197">
    <property type="entry name" value="rSAM"/>
</dbReference>
<feature type="domain" description="Radical SAM core" evidence="5">
    <location>
        <begin position="31"/>
        <end position="243"/>
    </location>
</feature>
<dbReference type="Pfam" id="PF04055">
    <property type="entry name" value="Radical_SAM"/>
    <property type="match status" value="1"/>
</dbReference>
<keyword evidence="1" id="KW-0949">S-adenosyl-L-methionine</keyword>
<dbReference type="GO" id="GO:0046872">
    <property type="term" value="F:metal ion binding"/>
    <property type="evidence" value="ECO:0007669"/>
    <property type="project" value="UniProtKB-KW"/>
</dbReference>
<dbReference type="CDD" id="cd01335">
    <property type="entry name" value="Radical_SAM"/>
    <property type="match status" value="1"/>
</dbReference>
<dbReference type="PROSITE" id="PS51918">
    <property type="entry name" value="RADICAL_SAM"/>
    <property type="match status" value="1"/>
</dbReference>
<evidence type="ECO:0000256" key="2">
    <source>
        <dbReference type="ARBA" id="ARBA00022723"/>
    </source>
</evidence>
<dbReference type="EMBL" id="LAZR01022104">
    <property type="protein sequence ID" value="KKL83025.1"/>
    <property type="molecule type" value="Genomic_DNA"/>
</dbReference>
<dbReference type="SUPFAM" id="SSF102114">
    <property type="entry name" value="Radical SAM enzymes"/>
    <property type="match status" value="1"/>
</dbReference>
<keyword evidence="4" id="KW-0411">Iron-sulfur</keyword>
<evidence type="ECO:0000256" key="3">
    <source>
        <dbReference type="ARBA" id="ARBA00023004"/>
    </source>
</evidence>
<dbReference type="SFLD" id="SFLDS00029">
    <property type="entry name" value="Radical_SAM"/>
    <property type="match status" value="1"/>
</dbReference>
<organism evidence="6">
    <name type="scientific">marine sediment metagenome</name>
    <dbReference type="NCBI Taxonomy" id="412755"/>
    <lineage>
        <taxon>unclassified sequences</taxon>
        <taxon>metagenomes</taxon>
        <taxon>ecological metagenomes</taxon>
    </lineage>
</organism>
<dbReference type="GO" id="GO:0051536">
    <property type="term" value="F:iron-sulfur cluster binding"/>
    <property type="evidence" value="ECO:0007669"/>
    <property type="project" value="UniProtKB-KW"/>
</dbReference>